<evidence type="ECO:0000313" key="10">
    <source>
        <dbReference type="EMBL" id="GAA4432489.1"/>
    </source>
</evidence>
<dbReference type="NCBIfam" id="TIGR00017">
    <property type="entry name" value="cmk"/>
    <property type="match status" value="1"/>
</dbReference>
<evidence type="ECO:0000256" key="4">
    <source>
        <dbReference type="ARBA" id="ARBA00022777"/>
    </source>
</evidence>
<dbReference type="EMBL" id="BAABEY010000002">
    <property type="protein sequence ID" value="GAA4432489.1"/>
    <property type="molecule type" value="Genomic_DNA"/>
</dbReference>
<evidence type="ECO:0000256" key="3">
    <source>
        <dbReference type="ARBA" id="ARBA00022741"/>
    </source>
</evidence>
<keyword evidence="4 8" id="KW-0418">Kinase</keyword>
<organism evidence="10 11">
    <name type="scientific">Ravibacter arvi</name>
    <dbReference type="NCBI Taxonomy" id="2051041"/>
    <lineage>
        <taxon>Bacteria</taxon>
        <taxon>Pseudomonadati</taxon>
        <taxon>Bacteroidota</taxon>
        <taxon>Cytophagia</taxon>
        <taxon>Cytophagales</taxon>
        <taxon>Spirosomataceae</taxon>
        <taxon>Ravibacter</taxon>
    </lineage>
</organism>
<feature type="domain" description="Cytidylate kinase" evidence="9">
    <location>
        <begin position="6"/>
        <end position="217"/>
    </location>
</feature>
<feature type="binding site" evidence="8">
    <location>
        <begin position="10"/>
        <end position="18"/>
    </location>
    <ligand>
        <name>ATP</name>
        <dbReference type="ChEBI" id="CHEBI:30616"/>
    </ligand>
</feature>
<reference evidence="11" key="1">
    <citation type="journal article" date="2019" name="Int. J. Syst. Evol. Microbiol.">
        <title>The Global Catalogue of Microorganisms (GCM) 10K type strain sequencing project: providing services to taxonomists for standard genome sequencing and annotation.</title>
        <authorList>
            <consortium name="The Broad Institute Genomics Platform"/>
            <consortium name="The Broad Institute Genome Sequencing Center for Infectious Disease"/>
            <person name="Wu L."/>
            <person name="Ma J."/>
        </authorList>
    </citation>
    <scope>NUCLEOTIDE SEQUENCE [LARGE SCALE GENOMIC DNA]</scope>
    <source>
        <strain evidence="11">JCM 31920</strain>
    </source>
</reference>
<dbReference type="Gene3D" id="3.40.50.300">
    <property type="entry name" value="P-loop containing nucleotide triphosphate hydrolases"/>
    <property type="match status" value="1"/>
</dbReference>
<protein>
    <recommendedName>
        <fullName evidence="8">Cytidylate kinase</fullName>
        <shortName evidence="8">CK</shortName>
        <ecNumber evidence="8">2.7.4.25</ecNumber>
    </recommendedName>
    <alternativeName>
        <fullName evidence="8">Cytidine monophosphate kinase</fullName>
        <shortName evidence="8">CMP kinase</shortName>
    </alternativeName>
</protein>
<gene>
    <name evidence="8 10" type="primary">cmk</name>
    <name evidence="10" type="ORF">GCM10023091_04650</name>
</gene>
<evidence type="ECO:0000256" key="2">
    <source>
        <dbReference type="ARBA" id="ARBA00022679"/>
    </source>
</evidence>
<comment type="caution">
    <text evidence="10">The sequence shown here is derived from an EMBL/GenBank/DDBJ whole genome shotgun (WGS) entry which is preliminary data.</text>
</comment>
<dbReference type="PANTHER" id="PTHR21299:SF2">
    <property type="entry name" value="CYTIDYLATE KINASE"/>
    <property type="match status" value="1"/>
</dbReference>
<dbReference type="CDD" id="cd02020">
    <property type="entry name" value="CMPK"/>
    <property type="match status" value="1"/>
</dbReference>
<dbReference type="InterPro" id="IPR011994">
    <property type="entry name" value="Cytidylate_kinase_dom"/>
</dbReference>
<evidence type="ECO:0000256" key="7">
    <source>
        <dbReference type="ARBA" id="ARBA00048478"/>
    </source>
</evidence>
<comment type="similarity">
    <text evidence="1 8">Belongs to the cytidylate kinase family. Type 1 subfamily.</text>
</comment>
<dbReference type="PANTHER" id="PTHR21299">
    <property type="entry name" value="CYTIDYLATE KINASE/PANTOATE-BETA-ALANINE LIGASE"/>
    <property type="match status" value="1"/>
</dbReference>
<keyword evidence="3 8" id="KW-0547">Nucleotide-binding</keyword>
<accession>A0ABP8LQ93</accession>
<keyword evidence="5 8" id="KW-0067">ATP-binding</keyword>
<comment type="subcellular location">
    <subcellularLocation>
        <location evidence="8">Cytoplasm</location>
    </subcellularLocation>
</comment>
<comment type="catalytic activity">
    <reaction evidence="7 8">
        <text>CMP + ATP = CDP + ADP</text>
        <dbReference type="Rhea" id="RHEA:11600"/>
        <dbReference type="ChEBI" id="CHEBI:30616"/>
        <dbReference type="ChEBI" id="CHEBI:58069"/>
        <dbReference type="ChEBI" id="CHEBI:60377"/>
        <dbReference type="ChEBI" id="CHEBI:456216"/>
        <dbReference type="EC" id="2.7.4.25"/>
    </reaction>
</comment>
<keyword evidence="8" id="KW-0963">Cytoplasm</keyword>
<keyword evidence="2 8" id="KW-0808">Transferase</keyword>
<dbReference type="SUPFAM" id="SSF52540">
    <property type="entry name" value="P-loop containing nucleoside triphosphate hydrolases"/>
    <property type="match status" value="1"/>
</dbReference>
<dbReference type="InterPro" id="IPR003136">
    <property type="entry name" value="Cytidylate_kin"/>
</dbReference>
<dbReference type="HAMAP" id="MF_00238">
    <property type="entry name" value="Cytidyl_kinase_type1"/>
    <property type="match status" value="1"/>
</dbReference>
<name>A0ABP8LQ93_9BACT</name>
<dbReference type="EC" id="2.7.4.25" evidence="8"/>
<dbReference type="Pfam" id="PF02224">
    <property type="entry name" value="Cytidylate_kin"/>
    <property type="match status" value="1"/>
</dbReference>
<evidence type="ECO:0000256" key="1">
    <source>
        <dbReference type="ARBA" id="ARBA00009427"/>
    </source>
</evidence>
<evidence type="ECO:0000313" key="11">
    <source>
        <dbReference type="Proteomes" id="UP001501508"/>
    </source>
</evidence>
<dbReference type="Proteomes" id="UP001501508">
    <property type="component" value="Unassembled WGS sequence"/>
</dbReference>
<dbReference type="RefSeq" id="WP_345026407.1">
    <property type="nucleotide sequence ID" value="NZ_BAABEY010000002.1"/>
</dbReference>
<evidence type="ECO:0000259" key="9">
    <source>
        <dbReference type="Pfam" id="PF02224"/>
    </source>
</evidence>
<evidence type="ECO:0000256" key="5">
    <source>
        <dbReference type="ARBA" id="ARBA00022840"/>
    </source>
</evidence>
<evidence type="ECO:0000256" key="6">
    <source>
        <dbReference type="ARBA" id="ARBA00047615"/>
    </source>
</evidence>
<dbReference type="InterPro" id="IPR027417">
    <property type="entry name" value="P-loop_NTPase"/>
</dbReference>
<dbReference type="GO" id="GO:0016301">
    <property type="term" value="F:kinase activity"/>
    <property type="evidence" value="ECO:0007669"/>
    <property type="project" value="UniProtKB-KW"/>
</dbReference>
<sequence length="237" mass="26524">MYKIIVAIDGFSSCGKSTTAKKVAENLGYAYVDTGAMYRAVTLYFIGKHVALTNPREVAQALSDIHISFRRNPQTQVNETYLNGLNVESEIRKMTVSDHVSPVSAIPEVRRAMVAQQKQMGRTKALVMDGRDIGSIVFPEAELKVFMTADPVIRAQRRQAELLAKGEMVELNDILENLKKRDHLDTTRAESPLVQPEDAILLDTSFLTIEEQVELVTGWADARIARLNRLSEAHRKV</sequence>
<keyword evidence="11" id="KW-1185">Reference proteome</keyword>
<evidence type="ECO:0000256" key="8">
    <source>
        <dbReference type="HAMAP-Rule" id="MF_00238"/>
    </source>
</evidence>
<comment type="catalytic activity">
    <reaction evidence="6 8">
        <text>dCMP + ATP = dCDP + ADP</text>
        <dbReference type="Rhea" id="RHEA:25094"/>
        <dbReference type="ChEBI" id="CHEBI:30616"/>
        <dbReference type="ChEBI" id="CHEBI:57566"/>
        <dbReference type="ChEBI" id="CHEBI:58593"/>
        <dbReference type="ChEBI" id="CHEBI:456216"/>
        <dbReference type="EC" id="2.7.4.25"/>
    </reaction>
</comment>
<proteinExistence type="inferred from homology"/>